<dbReference type="InterPro" id="IPR036890">
    <property type="entry name" value="HATPase_C_sf"/>
</dbReference>
<dbReference type="EMBL" id="CP001013">
    <property type="protein sequence ID" value="ACB32595.1"/>
    <property type="molecule type" value="Genomic_DNA"/>
</dbReference>
<name>B1XW68_LEPCP</name>
<dbReference type="AlphaFoldDB" id="B1XW68"/>
<proteinExistence type="predicted"/>
<evidence type="ECO:0008006" key="3">
    <source>
        <dbReference type="Google" id="ProtNLM"/>
    </source>
</evidence>
<accession>B1XW68</accession>
<dbReference type="eggNOG" id="COG4585">
    <property type="taxonomic scope" value="Bacteria"/>
</dbReference>
<organism evidence="1 2">
    <name type="scientific">Leptothrix cholodnii (strain ATCC 51168 / LMG 8142 / SP-6)</name>
    <name type="common">Leptothrix discophora (strain SP-6)</name>
    <dbReference type="NCBI Taxonomy" id="395495"/>
    <lineage>
        <taxon>Bacteria</taxon>
        <taxon>Pseudomonadati</taxon>
        <taxon>Pseudomonadota</taxon>
        <taxon>Betaproteobacteria</taxon>
        <taxon>Burkholderiales</taxon>
        <taxon>Sphaerotilaceae</taxon>
        <taxon>Leptothrix</taxon>
    </lineage>
</organism>
<evidence type="ECO:0000313" key="2">
    <source>
        <dbReference type="Proteomes" id="UP000001693"/>
    </source>
</evidence>
<dbReference type="Proteomes" id="UP000001693">
    <property type="component" value="Chromosome"/>
</dbReference>
<keyword evidence="2" id="KW-1185">Reference proteome</keyword>
<reference evidence="1 2" key="1">
    <citation type="submission" date="2008-03" db="EMBL/GenBank/DDBJ databases">
        <title>Complete sequence of Leptothrix cholodnii SP-6.</title>
        <authorList>
            <consortium name="US DOE Joint Genome Institute"/>
            <person name="Copeland A."/>
            <person name="Lucas S."/>
            <person name="Lapidus A."/>
            <person name="Glavina del Rio T."/>
            <person name="Dalin E."/>
            <person name="Tice H."/>
            <person name="Bruce D."/>
            <person name="Goodwin L."/>
            <person name="Pitluck S."/>
            <person name="Chertkov O."/>
            <person name="Brettin T."/>
            <person name="Detter J.C."/>
            <person name="Han C."/>
            <person name="Kuske C.R."/>
            <person name="Schmutz J."/>
            <person name="Larimer F."/>
            <person name="Land M."/>
            <person name="Hauser L."/>
            <person name="Kyrpides N."/>
            <person name="Lykidis A."/>
            <person name="Emerson D."/>
            <person name="Richardson P."/>
        </authorList>
    </citation>
    <scope>NUCLEOTIDE SEQUENCE [LARGE SCALE GENOMIC DNA]</scope>
    <source>
        <strain evidence="2">ATCC 51168 / LMG 8142 / SP-6</strain>
    </source>
</reference>
<evidence type="ECO:0000313" key="1">
    <source>
        <dbReference type="EMBL" id="ACB32595.1"/>
    </source>
</evidence>
<protein>
    <recommendedName>
        <fullName evidence="3">Signal transduction histidine kinase</fullName>
    </recommendedName>
</protein>
<dbReference type="KEGG" id="lch:Lcho_0320"/>
<dbReference type="Gene3D" id="3.30.565.10">
    <property type="entry name" value="Histidine kinase-like ATPase, C-terminal domain"/>
    <property type="match status" value="1"/>
</dbReference>
<sequence length="175" mass="18880">MHALLRAAAGLLLNRRVWRAPVDPLTPSRLDAHQARFVDAFAPWHQQAARSLVAVGLTLRWARGTGVDTLRLTADTTRGLLAIAQDALDEVLRHASEPGQVRLELDLLHGETGSHLRMAVIDTGRTSTGPARQPASHGHELAMAQRHATQLGAQLEIGIDANGWCAELVLQLAPA</sequence>
<dbReference type="HOGENOM" id="CLU_1530678_0_0_4"/>
<gene>
    <name evidence="1" type="ordered locus">Lcho_0320</name>
</gene>